<gene>
    <name evidence="1" type="ORF">ACFPB0_13605</name>
</gene>
<keyword evidence="2" id="KW-1185">Reference proteome</keyword>
<name>A0ABV9ND92_9PROT</name>
<comment type="caution">
    <text evidence="1">The sequence shown here is derived from an EMBL/GenBank/DDBJ whole genome shotgun (WGS) entry which is preliminary data.</text>
</comment>
<evidence type="ECO:0000313" key="1">
    <source>
        <dbReference type="EMBL" id="MFC4726327.1"/>
    </source>
</evidence>
<proteinExistence type="predicted"/>
<dbReference type="RefSeq" id="WP_371392621.1">
    <property type="nucleotide sequence ID" value="NZ_CP163421.1"/>
</dbReference>
<evidence type="ECO:0000313" key="2">
    <source>
        <dbReference type="Proteomes" id="UP001596024"/>
    </source>
</evidence>
<dbReference type="EMBL" id="JBHSGQ010000009">
    <property type="protein sequence ID" value="MFC4726327.1"/>
    <property type="molecule type" value="Genomic_DNA"/>
</dbReference>
<accession>A0ABV9ND92</accession>
<protein>
    <submittedName>
        <fullName evidence="1">Uncharacterized protein</fullName>
    </submittedName>
</protein>
<dbReference type="Proteomes" id="UP001596024">
    <property type="component" value="Unassembled WGS sequence"/>
</dbReference>
<sequence>MFNAQPIKPLNNTPDTNAFFERATIPTGRKVMLGDASKLPQLAMNHVNRAHEALENGVSKIGALHFDETRTEVAKHVVGKK</sequence>
<reference evidence="2" key="1">
    <citation type="journal article" date="2019" name="Int. J. Syst. Evol. Microbiol.">
        <title>The Global Catalogue of Microorganisms (GCM) 10K type strain sequencing project: providing services to taxonomists for standard genome sequencing and annotation.</title>
        <authorList>
            <consortium name="The Broad Institute Genomics Platform"/>
            <consortium name="The Broad Institute Genome Sequencing Center for Infectious Disease"/>
            <person name="Wu L."/>
            <person name="Ma J."/>
        </authorList>
    </citation>
    <scope>NUCLEOTIDE SEQUENCE [LARGE SCALE GENOMIC DNA]</scope>
    <source>
        <strain evidence="2">CCUG 62981</strain>
    </source>
</reference>
<organism evidence="1 2">
    <name type="scientific">Glycocaulis abyssi</name>
    <dbReference type="NCBI Taxonomy" id="1433403"/>
    <lineage>
        <taxon>Bacteria</taxon>
        <taxon>Pseudomonadati</taxon>
        <taxon>Pseudomonadota</taxon>
        <taxon>Alphaproteobacteria</taxon>
        <taxon>Maricaulales</taxon>
        <taxon>Maricaulaceae</taxon>
        <taxon>Glycocaulis</taxon>
    </lineage>
</organism>